<gene>
    <name evidence="7" type="ORF">CYNAS_LOCUS18993</name>
</gene>
<dbReference type="AlphaFoldDB" id="A0AA36ME28"/>
<dbReference type="GO" id="GO:0004984">
    <property type="term" value="F:olfactory receptor activity"/>
    <property type="evidence" value="ECO:0007669"/>
    <property type="project" value="TreeGrafter"/>
</dbReference>
<proteinExistence type="inferred from homology"/>
<accession>A0AA36ME28</accession>
<comment type="similarity">
    <text evidence="5">Belongs to the nematode receptor-like protein sra family.</text>
</comment>
<evidence type="ECO:0000313" key="8">
    <source>
        <dbReference type="Proteomes" id="UP001176961"/>
    </source>
</evidence>
<reference evidence="7" key="1">
    <citation type="submission" date="2023-07" db="EMBL/GenBank/DDBJ databases">
        <authorList>
            <consortium name="CYATHOMIX"/>
        </authorList>
    </citation>
    <scope>NUCLEOTIDE SEQUENCE</scope>
    <source>
        <strain evidence="7">N/A</strain>
    </source>
</reference>
<dbReference type="Pfam" id="PF10292">
    <property type="entry name" value="7TM_GPCR_Srab"/>
    <property type="match status" value="1"/>
</dbReference>
<evidence type="ECO:0000256" key="5">
    <source>
        <dbReference type="ARBA" id="ARBA00037994"/>
    </source>
</evidence>
<evidence type="ECO:0000256" key="6">
    <source>
        <dbReference type="SAM" id="Phobius"/>
    </source>
</evidence>
<feature type="transmembrane region" description="Helical" evidence="6">
    <location>
        <begin position="166"/>
        <end position="184"/>
    </location>
</feature>
<feature type="transmembrane region" description="Helical" evidence="6">
    <location>
        <begin position="14"/>
        <end position="37"/>
    </location>
</feature>
<evidence type="ECO:0000256" key="2">
    <source>
        <dbReference type="ARBA" id="ARBA00022692"/>
    </source>
</evidence>
<protein>
    <submittedName>
        <fullName evidence="7">Uncharacterized protein</fullName>
    </submittedName>
</protein>
<comment type="caution">
    <text evidence="7">The sequence shown here is derived from an EMBL/GenBank/DDBJ whole genome shotgun (WGS) entry which is preliminary data.</text>
</comment>
<name>A0AA36ME28_CYLNA</name>
<dbReference type="InterPro" id="IPR019408">
    <property type="entry name" value="7TM_GPCR_serpentine_rcpt_Srab"/>
</dbReference>
<keyword evidence="2 6" id="KW-0812">Transmembrane</keyword>
<dbReference type="PANTHER" id="PTHR31357:SF5">
    <property type="entry name" value="SERPENTINE RECEPTOR CLASS ALPHA-1-RELATED"/>
    <property type="match status" value="1"/>
</dbReference>
<keyword evidence="4 6" id="KW-0472">Membrane</keyword>
<dbReference type="PANTHER" id="PTHR31357">
    <property type="entry name" value="SERPENTINE RECEPTOR CLASS ALPHA-10"/>
    <property type="match status" value="1"/>
</dbReference>
<dbReference type="EMBL" id="CATQJL010000316">
    <property type="protein sequence ID" value="CAJ0607010.1"/>
    <property type="molecule type" value="Genomic_DNA"/>
</dbReference>
<sequence length="306" mass="34381">MSCRDFQLLIKDEWFLLVISSQGFAAICSAAISLFAIRKCMDLHFHVNCRASHVVRFILYDSCEATISSALCFALRLPAGICVASFAVLQLGMILERAIALWRRQHYETSGAMLGYVIAGCCIFTGAVMATWSMLQMDLNTEVVYCSTSTTATADRLRTRTFTQCVINVFALLCAGLIYYYNAAAIKRRYFDLHSSYQLQENVDVINVFIPLSMFQAIFHLFFSISAVVLLTFRASNPTTTYRTIMASFYIIPYYTLASPALLLLLLRSSSQKRTAKIAALPKIANEQTYFDAYAKMWAVTLPSKN</sequence>
<keyword evidence="3 6" id="KW-1133">Transmembrane helix</keyword>
<evidence type="ECO:0000256" key="1">
    <source>
        <dbReference type="ARBA" id="ARBA00004141"/>
    </source>
</evidence>
<dbReference type="Proteomes" id="UP001176961">
    <property type="component" value="Unassembled WGS sequence"/>
</dbReference>
<keyword evidence="8" id="KW-1185">Reference proteome</keyword>
<evidence type="ECO:0000256" key="3">
    <source>
        <dbReference type="ARBA" id="ARBA00022989"/>
    </source>
</evidence>
<organism evidence="7 8">
    <name type="scientific">Cylicocyclus nassatus</name>
    <name type="common">Nematode worm</name>
    <dbReference type="NCBI Taxonomy" id="53992"/>
    <lineage>
        <taxon>Eukaryota</taxon>
        <taxon>Metazoa</taxon>
        <taxon>Ecdysozoa</taxon>
        <taxon>Nematoda</taxon>
        <taxon>Chromadorea</taxon>
        <taxon>Rhabditida</taxon>
        <taxon>Rhabditina</taxon>
        <taxon>Rhabditomorpha</taxon>
        <taxon>Strongyloidea</taxon>
        <taxon>Strongylidae</taxon>
        <taxon>Cylicocyclus</taxon>
    </lineage>
</organism>
<evidence type="ECO:0000256" key="4">
    <source>
        <dbReference type="ARBA" id="ARBA00023136"/>
    </source>
</evidence>
<dbReference type="InterPro" id="IPR051080">
    <property type="entry name" value="Nematode_rcpt-like_serp_alpha"/>
</dbReference>
<feature type="transmembrane region" description="Helical" evidence="6">
    <location>
        <begin position="114"/>
        <end position="135"/>
    </location>
</feature>
<feature type="transmembrane region" description="Helical" evidence="6">
    <location>
        <begin position="245"/>
        <end position="267"/>
    </location>
</feature>
<comment type="subcellular location">
    <subcellularLocation>
        <location evidence="1">Membrane</location>
        <topology evidence="1">Multi-pass membrane protein</topology>
    </subcellularLocation>
</comment>
<feature type="transmembrane region" description="Helical" evidence="6">
    <location>
        <begin position="205"/>
        <end position="233"/>
    </location>
</feature>
<dbReference type="GO" id="GO:0016020">
    <property type="term" value="C:membrane"/>
    <property type="evidence" value="ECO:0007669"/>
    <property type="project" value="UniProtKB-SubCell"/>
</dbReference>
<evidence type="ECO:0000313" key="7">
    <source>
        <dbReference type="EMBL" id="CAJ0607010.1"/>
    </source>
</evidence>